<feature type="transmembrane region" description="Helical" evidence="8">
    <location>
        <begin position="174"/>
        <end position="192"/>
    </location>
</feature>
<dbReference type="EMBL" id="SMFX01000001">
    <property type="protein sequence ID" value="TCK19457.1"/>
    <property type="molecule type" value="Genomic_DNA"/>
</dbReference>
<feature type="transmembrane region" description="Helical" evidence="8">
    <location>
        <begin position="509"/>
        <end position="528"/>
    </location>
</feature>
<reference evidence="9 10" key="1">
    <citation type="submission" date="2019-03" db="EMBL/GenBank/DDBJ databases">
        <title>Genomic Encyclopedia of Type Strains, Phase IV (KMG-IV): sequencing the most valuable type-strain genomes for metagenomic binning, comparative biology and taxonomic classification.</title>
        <authorList>
            <person name="Goeker M."/>
        </authorList>
    </citation>
    <scope>NUCLEOTIDE SEQUENCE [LARGE SCALE GENOMIC DNA]</scope>
    <source>
        <strain evidence="9 10">DSM 19610</strain>
    </source>
</reference>
<evidence type="ECO:0000256" key="5">
    <source>
        <dbReference type="ARBA" id="ARBA00022989"/>
    </source>
</evidence>
<feature type="transmembrane region" description="Helical" evidence="8">
    <location>
        <begin position="535"/>
        <end position="553"/>
    </location>
</feature>
<keyword evidence="7" id="KW-0460">Magnesium</keyword>
<feature type="transmembrane region" description="Helical" evidence="8">
    <location>
        <begin position="227"/>
        <end position="247"/>
    </location>
</feature>
<feature type="transmembrane region" description="Helical" evidence="8">
    <location>
        <begin position="450"/>
        <end position="473"/>
    </location>
</feature>
<comment type="cofactor">
    <cofactor evidence="7">
        <name>Mg(2+)</name>
        <dbReference type="ChEBI" id="CHEBI:18420"/>
    </cofactor>
</comment>
<keyword evidence="10" id="KW-1185">Reference proteome</keyword>
<dbReference type="GO" id="GO:0046872">
    <property type="term" value="F:metal ion binding"/>
    <property type="evidence" value="ECO:0007669"/>
    <property type="project" value="UniProtKB-KW"/>
</dbReference>
<comment type="caution">
    <text evidence="9">The sequence shown here is derived from an EMBL/GenBank/DDBJ whole genome shotgun (WGS) entry which is preliminary data.</text>
</comment>
<name>A0A4R1HBU0_9GAMM</name>
<accession>A0A4R1HBU0</accession>
<feature type="transmembrane region" description="Helical" evidence="8">
    <location>
        <begin position="402"/>
        <end position="419"/>
    </location>
</feature>
<feature type="binding site" evidence="7">
    <location>
        <position position="166"/>
    </location>
    <ligand>
        <name>Mg(2+)</name>
        <dbReference type="ChEBI" id="CHEBI:18420"/>
    </ligand>
</feature>
<dbReference type="PANTHER" id="PTHR22926:SF3">
    <property type="entry name" value="UNDECAPRENYL-PHOSPHATE ALPHA-N-ACETYLGLUCOSAMINYL 1-PHOSPHATE TRANSFERASE"/>
    <property type="match status" value="1"/>
</dbReference>
<dbReference type="AlphaFoldDB" id="A0A4R1HBU0"/>
<evidence type="ECO:0000256" key="7">
    <source>
        <dbReference type="PIRSR" id="PIRSR600715-1"/>
    </source>
</evidence>
<dbReference type="GO" id="GO:0016780">
    <property type="term" value="F:phosphotransferase activity, for other substituted phosphate groups"/>
    <property type="evidence" value="ECO:0007669"/>
    <property type="project" value="InterPro"/>
</dbReference>
<evidence type="ECO:0000256" key="8">
    <source>
        <dbReference type="SAM" id="Phobius"/>
    </source>
</evidence>
<evidence type="ECO:0000313" key="9">
    <source>
        <dbReference type="EMBL" id="TCK19457.1"/>
    </source>
</evidence>
<evidence type="ECO:0000256" key="3">
    <source>
        <dbReference type="ARBA" id="ARBA00022679"/>
    </source>
</evidence>
<dbReference type="InterPro" id="IPR018480">
    <property type="entry name" value="PNAcMuramoyl-5peptid_Trfase_CS"/>
</dbReference>
<evidence type="ECO:0000313" key="10">
    <source>
        <dbReference type="Proteomes" id="UP000295707"/>
    </source>
</evidence>
<dbReference type="Pfam" id="PF00953">
    <property type="entry name" value="Glycos_transf_4"/>
    <property type="match status" value="1"/>
</dbReference>
<dbReference type="CDD" id="cd06853">
    <property type="entry name" value="GT_WecA_like"/>
    <property type="match status" value="1"/>
</dbReference>
<evidence type="ECO:0000256" key="2">
    <source>
        <dbReference type="ARBA" id="ARBA00022475"/>
    </source>
</evidence>
<dbReference type="OrthoDB" id="9783652at2"/>
<evidence type="ECO:0000256" key="1">
    <source>
        <dbReference type="ARBA" id="ARBA00004651"/>
    </source>
</evidence>
<feature type="transmembrane region" description="Helical" evidence="8">
    <location>
        <begin position="17"/>
        <end position="40"/>
    </location>
</feature>
<organism evidence="9 10">
    <name type="scientific">Thiogranum longum</name>
    <dbReference type="NCBI Taxonomy" id="1537524"/>
    <lineage>
        <taxon>Bacteria</taxon>
        <taxon>Pseudomonadati</taxon>
        <taxon>Pseudomonadota</taxon>
        <taxon>Gammaproteobacteria</taxon>
        <taxon>Chromatiales</taxon>
        <taxon>Ectothiorhodospiraceae</taxon>
        <taxon>Thiogranum</taxon>
    </lineage>
</organism>
<dbReference type="InterPro" id="IPR000715">
    <property type="entry name" value="Glycosyl_transferase_4"/>
</dbReference>
<feature type="transmembrane region" description="Helical" evidence="8">
    <location>
        <begin position="147"/>
        <end position="167"/>
    </location>
</feature>
<evidence type="ECO:0000256" key="4">
    <source>
        <dbReference type="ARBA" id="ARBA00022692"/>
    </source>
</evidence>
<keyword evidence="4 8" id="KW-0812">Transmembrane</keyword>
<evidence type="ECO:0000256" key="6">
    <source>
        <dbReference type="ARBA" id="ARBA00023136"/>
    </source>
</evidence>
<feature type="transmembrane region" description="Helical" evidence="8">
    <location>
        <begin position="327"/>
        <end position="347"/>
    </location>
</feature>
<sequence>MIRLYEISTCGIGRLEILMLLFSGFLISLVLTMMLIPPLMRMAVRLSVVDTPNERKVHTGVIPRIGGMAMVVGACIPILLWLPHSQTIVSFLYALLILLVFGAWDDSKEINYKLKFLGQFLAVSVVVFGGNLNIAIFPFAGMDPVPMYLSVPVTIIFLIGVTNAVNLSDGLDGLAAGVGLLSLGAIALLAQLGGGQEIVLICFIVAGTIFGFLRYNTYPARIFMGDTGSQFLGFTIGVLSIILTQQVNTALNPLLPLFLVGLPIVDTLFVMSKRISEGRSPFAADKNHMHHRLLALGMAHYEAVSVIYISQLIFLLAAFLLRYQSDVVVFLAYLGLTGVLLGGLLLLQAKKPEAGWERLTRNISRLDRSSKLRDWALRAVGCGVPAYLLVGTLLIPDVPTDIGLGSLALLIILLVRLAWAPHLRFISLRLLVFPGIAFALYLGLRDPEATALLSPVVSIGLLIVLLALMLFVIRSTKDQAFQTTPTDLLVIALAGGTGVLYQQGMIEATLVPVVLGIVVLFYAAELIMRNMRKTWNCFTLGMVLVLTVLSLKLL</sequence>
<keyword evidence="6 8" id="KW-0472">Membrane</keyword>
<protein>
    <submittedName>
        <fullName evidence="9">UDP-GlcNAc:undecaprenyl-phosphate GlcNAc-1-phosphate transferase</fullName>
    </submittedName>
</protein>
<feature type="transmembrane region" description="Helical" evidence="8">
    <location>
        <begin position="88"/>
        <end position="104"/>
    </location>
</feature>
<feature type="transmembrane region" description="Helical" evidence="8">
    <location>
        <begin position="61"/>
        <end position="82"/>
    </location>
</feature>
<dbReference type="PANTHER" id="PTHR22926">
    <property type="entry name" value="PHOSPHO-N-ACETYLMURAMOYL-PENTAPEPTIDE-TRANSFERASE"/>
    <property type="match status" value="1"/>
</dbReference>
<keyword evidence="5 8" id="KW-1133">Transmembrane helix</keyword>
<dbReference type="GO" id="GO:0044038">
    <property type="term" value="P:cell wall macromolecule biosynthetic process"/>
    <property type="evidence" value="ECO:0007669"/>
    <property type="project" value="TreeGrafter"/>
</dbReference>
<feature type="binding site" evidence="7">
    <location>
        <position position="226"/>
    </location>
    <ligand>
        <name>Mg(2+)</name>
        <dbReference type="ChEBI" id="CHEBI:18420"/>
    </ligand>
</feature>
<dbReference type="GO" id="GO:0005886">
    <property type="term" value="C:plasma membrane"/>
    <property type="evidence" value="ECO:0007669"/>
    <property type="project" value="UniProtKB-SubCell"/>
</dbReference>
<feature type="transmembrane region" description="Helical" evidence="8">
    <location>
        <begin position="375"/>
        <end position="396"/>
    </location>
</feature>
<dbReference type="GO" id="GO:0009103">
    <property type="term" value="P:lipopolysaccharide biosynthetic process"/>
    <property type="evidence" value="ECO:0007669"/>
    <property type="project" value="TreeGrafter"/>
</dbReference>
<feature type="transmembrane region" description="Helical" evidence="8">
    <location>
        <begin position="426"/>
        <end position="444"/>
    </location>
</feature>
<keyword evidence="2" id="KW-1003">Cell membrane</keyword>
<dbReference type="Proteomes" id="UP000295707">
    <property type="component" value="Unassembled WGS sequence"/>
</dbReference>
<feature type="transmembrane region" description="Helical" evidence="8">
    <location>
        <begin position="198"/>
        <end position="215"/>
    </location>
</feature>
<gene>
    <name evidence="9" type="ORF">DFR30_2768</name>
</gene>
<keyword evidence="3 9" id="KW-0808">Transferase</keyword>
<feature type="transmembrane region" description="Helical" evidence="8">
    <location>
        <begin position="293"/>
        <end position="321"/>
    </location>
</feature>
<comment type="subcellular location">
    <subcellularLocation>
        <location evidence="1">Cell membrane</location>
        <topology evidence="1">Multi-pass membrane protein</topology>
    </subcellularLocation>
</comment>
<proteinExistence type="predicted"/>
<dbReference type="GO" id="GO:0071555">
    <property type="term" value="P:cell wall organization"/>
    <property type="evidence" value="ECO:0007669"/>
    <property type="project" value="TreeGrafter"/>
</dbReference>
<dbReference type="PROSITE" id="PS01348">
    <property type="entry name" value="MRAY_2"/>
    <property type="match status" value="1"/>
</dbReference>
<feature type="transmembrane region" description="Helical" evidence="8">
    <location>
        <begin position="116"/>
        <end position="141"/>
    </location>
</feature>
<keyword evidence="7" id="KW-0479">Metal-binding</keyword>